<dbReference type="SMART" id="SM00490">
    <property type="entry name" value="HELICc"/>
    <property type="match status" value="1"/>
</dbReference>
<dbReference type="PATRIC" id="fig|87541.4.peg.737"/>
<dbReference type="Proteomes" id="UP000070422">
    <property type="component" value="Unassembled WGS sequence"/>
</dbReference>
<evidence type="ECO:0000256" key="6">
    <source>
        <dbReference type="SAM" id="MobiDB-lite"/>
    </source>
</evidence>
<protein>
    <submittedName>
        <fullName evidence="10">ATP-dependent helicase</fullName>
    </submittedName>
    <submittedName>
        <fullName evidence="9">DEAD/DEAH box helicase</fullName>
    </submittedName>
</protein>
<dbReference type="Pfam" id="PF00270">
    <property type="entry name" value="DEAD"/>
    <property type="match status" value="1"/>
</dbReference>
<dbReference type="GO" id="GO:0005829">
    <property type="term" value="C:cytosol"/>
    <property type="evidence" value="ECO:0007669"/>
    <property type="project" value="TreeGrafter"/>
</dbReference>
<dbReference type="GO" id="GO:0003724">
    <property type="term" value="F:RNA helicase activity"/>
    <property type="evidence" value="ECO:0007669"/>
    <property type="project" value="TreeGrafter"/>
</dbReference>
<gene>
    <name evidence="10" type="ORF">CYJ27_07220</name>
    <name evidence="9" type="ORF">HMPREF3187_00738</name>
</gene>
<dbReference type="EMBL" id="PKGZ01000007">
    <property type="protein sequence ID" value="PKY90880.1"/>
    <property type="molecule type" value="Genomic_DNA"/>
</dbReference>
<dbReference type="Proteomes" id="UP000234775">
    <property type="component" value="Unassembled WGS sequence"/>
</dbReference>
<dbReference type="GO" id="GO:0005524">
    <property type="term" value="F:ATP binding"/>
    <property type="evidence" value="ECO:0007669"/>
    <property type="project" value="UniProtKB-KW"/>
</dbReference>
<dbReference type="CDD" id="cd00268">
    <property type="entry name" value="DEADc"/>
    <property type="match status" value="1"/>
</dbReference>
<dbReference type="InterPro" id="IPR044742">
    <property type="entry name" value="DEAD/DEAH_RhlB"/>
</dbReference>
<feature type="compositionally biased region" description="Basic residues" evidence="6">
    <location>
        <begin position="394"/>
        <end position="406"/>
    </location>
</feature>
<feature type="domain" description="Helicase ATP-binding" evidence="7">
    <location>
        <begin position="44"/>
        <end position="213"/>
    </location>
</feature>
<dbReference type="PROSITE" id="PS51194">
    <property type="entry name" value="HELICASE_CTER"/>
    <property type="match status" value="1"/>
</dbReference>
<dbReference type="OrthoDB" id="9805696at2"/>
<sequence>MENQTRYPLNVENQGNLTENERKLLLIWQSQGFDKASLIQEKAYLPIRQGENIQGISPTGTGKTLAYLLPLLANTEANHYLQLVIVAPTQELAGQIQTVVKVWSKPLNLHSQLLVGGANLKRQIDQLKHKPEIIVGTLGRLNELADKKKIKLNQVKAFVLDEADQLGGEERLSLVKAFYDRLPRSCQTIAFQATVQESEKLSQVMDLTEVIDVRNQVGPNQNRKYTYIKMPVRKRIDGLRRLAHLEGMQALVFVRAKADIEKIKAQLTYHGIPCEGLHSDLSSQKRQQIMQAFHQGKLIYLLTTDVTSRGIDIPHLPYVIEYDLATDQESYIHRAGRTARMGKSGTIISLVNNDHVIRELKHLLPKDQPLVEYFLYEGELRDCPPEKTFDKTKATLKKKKEKKNKARPNVLLGKEKPHKKKNRKRQQKNKGAGRFKK</sequence>
<feature type="compositionally biased region" description="Basic residues" evidence="6">
    <location>
        <begin position="416"/>
        <end position="437"/>
    </location>
</feature>
<keyword evidence="1" id="KW-0547">Nucleotide-binding</keyword>
<dbReference type="InterPro" id="IPR014001">
    <property type="entry name" value="Helicase_ATP-bd"/>
</dbReference>
<evidence type="ECO:0000256" key="3">
    <source>
        <dbReference type="ARBA" id="ARBA00022806"/>
    </source>
</evidence>
<dbReference type="PANTHER" id="PTHR47959:SF1">
    <property type="entry name" value="ATP-DEPENDENT RNA HELICASE DBPA"/>
    <property type="match status" value="1"/>
</dbReference>
<name>A0A133Y0H5_9LACT</name>
<dbReference type="GO" id="GO:0016787">
    <property type="term" value="F:hydrolase activity"/>
    <property type="evidence" value="ECO:0007669"/>
    <property type="project" value="UniProtKB-KW"/>
</dbReference>
<organism evidence="9 11">
    <name type="scientific">Aerococcus christensenii</name>
    <dbReference type="NCBI Taxonomy" id="87541"/>
    <lineage>
        <taxon>Bacteria</taxon>
        <taxon>Bacillati</taxon>
        <taxon>Bacillota</taxon>
        <taxon>Bacilli</taxon>
        <taxon>Lactobacillales</taxon>
        <taxon>Aerococcaceae</taxon>
        <taxon>Aerococcus</taxon>
    </lineage>
</organism>
<comment type="caution">
    <text evidence="9">The sequence shown here is derived from an EMBL/GenBank/DDBJ whole genome shotgun (WGS) entry which is preliminary data.</text>
</comment>
<dbReference type="InterPro" id="IPR027417">
    <property type="entry name" value="P-loop_NTPase"/>
</dbReference>
<dbReference type="SUPFAM" id="SSF52540">
    <property type="entry name" value="P-loop containing nucleoside triphosphate hydrolases"/>
    <property type="match status" value="1"/>
</dbReference>
<evidence type="ECO:0000256" key="5">
    <source>
        <dbReference type="ARBA" id="ARBA00038437"/>
    </source>
</evidence>
<evidence type="ECO:0000256" key="2">
    <source>
        <dbReference type="ARBA" id="ARBA00022801"/>
    </source>
</evidence>
<dbReference type="STRING" id="87541.AWM71_04400"/>
<reference evidence="9 11" key="1">
    <citation type="submission" date="2016-01" db="EMBL/GenBank/DDBJ databases">
        <authorList>
            <person name="Oliw E.H."/>
        </authorList>
    </citation>
    <scope>NUCLEOTIDE SEQUENCE [LARGE SCALE GENOMIC DNA]</scope>
    <source>
        <strain evidence="9 11">KA00635</strain>
    </source>
</reference>
<dbReference type="InterPro" id="IPR001650">
    <property type="entry name" value="Helicase_C-like"/>
</dbReference>
<dbReference type="InterPro" id="IPR050079">
    <property type="entry name" value="DEAD_box_RNA_helicase"/>
</dbReference>
<evidence type="ECO:0000256" key="4">
    <source>
        <dbReference type="ARBA" id="ARBA00022840"/>
    </source>
</evidence>
<dbReference type="GO" id="GO:0003676">
    <property type="term" value="F:nucleic acid binding"/>
    <property type="evidence" value="ECO:0007669"/>
    <property type="project" value="InterPro"/>
</dbReference>
<reference evidence="10 12" key="2">
    <citation type="submission" date="2017-12" db="EMBL/GenBank/DDBJ databases">
        <title>Phylogenetic diversity of female urinary microbiome.</title>
        <authorList>
            <person name="Thomas-White K."/>
            <person name="Wolfe A.J."/>
        </authorList>
    </citation>
    <scope>NUCLEOTIDE SEQUENCE [LARGE SCALE GENOMIC DNA]</scope>
    <source>
        <strain evidence="10 12">UMB0844</strain>
    </source>
</reference>
<keyword evidence="12" id="KW-1185">Reference proteome</keyword>
<dbReference type="EMBL" id="LSCQ01000039">
    <property type="protein sequence ID" value="KXB36682.1"/>
    <property type="molecule type" value="Genomic_DNA"/>
</dbReference>
<dbReference type="SMART" id="SM00487">
    <property type="entry name" value="DEXDc"/>
    <property type="match status" value="1"/>
</dbReference>
<dbReference type="AlphaFoldDB" id="A0A133Y0H5"/>
<dbReference type="PROSITE" id="PS51192">
    <property type="entry name" value="HELICASE_ATP_BIND_1"/>
    <property type="match status" value="1"/>
</dbReference>
<evidence type="ECO:0000259" key="8">
    <source>
        <dbReference type="PROSITE" id="PS51194"/>
    </source>
</evidence>
<evidence type="ECO:0000313" key="9">
    <source>
        <dbReference type="EMBL" id="KXB36682.1"/>
    </source>
</evidence>
<evidence type="ECO:0000259" key="7">
    <source>
        <dbReference type="PROSITE" id="PS51192"/>
    </source>
</evidence>
<accession>A0A133Y0H5</accession>
<dbReference type="Pfam" id="PF00271">
    <property type="entry name" value="Helicase_C"/>
    <property type="match status" value="1"/>
</dbReference>
<dbReference type="InterPro" id="IPR011545">
    <property type="entry name" value="DEAD/DEAH_box_helicase_dom"/>
</dbReference>
<dbReference type="Gene3D" id="3.40.50.300">
    <property type="entry name" value="P-loop containing nucleotide triphosphate hydrolases"/>
    <property type="match status" value="2"/>
</dbReference>
<proteinExistence type="inferred from homology"/>
<feature type="region of interest" description="Disordered" evidence="6">
    <location>
        <begin position="387"/>
        <end position="437"/>
    </location>
</feature>
<feature type="domain" description="Helicase C-terminal" evidence="8">
    <location>
        <begin position="237"/>
        <end position="381"/>
    </location>
</feature>
<dbReference type="RefSeq" id="WP_082715760.1">
    <property type="nucleotide sequence ID" value="NZ_JASOZP010000007.1"/>
</dbReference>
<dbReference type="CDD" id="cd18787">
    <property type="entry name" value="SF2_C_DEAD"/>
    <property type="match status" value="1"/>
</dbReference>
<keyword evidence="2" id="KW-0378">Hydrolase</keyword>
<evidence type="ECO:0000313" key="12">
    <source>
        <dbReference type="Proteomes" id="UP000234775"/>
    </source>
</evidence>
<dbReference type="PANTHER" id="PTHR47959">
    <property type="entry name" value="ATP-DEPENDENT RNA HELICASE RHLE-RELATED"/>
    <property type="match status" value="1"/>
</dbReference>
<comment type="similarity">
    <text evidence="5">Belongs to the DEAD box helicase family.</text>
</comment>
<evidence type="ECO:0000313" key="10">
    <source>
        <dbReference type="EMBL" id="PKY90880.1"/>
    </source>
</evidence>
<keyword evidence="3 9" id="KW-0347">Helicase</keyword>
<evidence type="ECO:0000313" key="11">
    <source>
        <dbReference type="Proteomes" id="UP000070422"/>
    </source>
</evidence>
<keyword evidence="4" id="KW-0067">ATP-binding</keyword>
<evidence type="ECO:0000256" key="1">
    <source>
        <dbReference type="ARBA" id="ARBA00022741"/>
    </source>
</evidence>